<dbReference type="AlphaFoldDB" id="S6BMA8"/>
<proteinExistence type="evidence at transcript level"/>
<name>S6BMA8_BABBO</name>
<accession>S6BMA8</accession>
<dbReference type="EMBL" id="AK441378">
    <property type="protein sequence ID" value="BAN65172.1"/>
    <property type="molecule type" value="mRNA"/>
</dbReference>
<evidence type="ECO:0000313" key="1">
    <source>
        <dbReference type="EMBL" id="BAN65172.1"/>
    </source>
</evidence>
<gene>
    <name evidence="1" type="primary">BBOV_III002570</name>
</gene>
<sequence length="262" mass="29046">MALHQSLLEPPANLRQALDWITSIKKSNGTFPLAAAVFKFLIHGGKGPTKCKPGKNLELPLDEEDQEKLVVSTPGCWDSFLACIRVKKEKQTTTMGNEVFGAHFARTIEGLARYLVKITHSGLYKSTYSSQATWASDCAKDPNKCVAIFVAIARPIYATIDSIRQQCTNGTRSEWSKVDTRGDKHIGDSYVKNGFDIDQMCPQSTCRDVEKVRQSFWGDFDVIKSLIKKHSKAKPAFKAADIDEVSDEILMWAAVTSAALNI</sequence>
<protein>
    <submittedName>
        <fullName evidence="1">Uncharacterized protein</fullName>
    </submittedName>
</protein>
<organism evidence="1">
    <name type="scientific">Babesia bovis</name>
    <dbReference type="NCBI Taxonomy" id="5865"/>
    <lineage>
        <taxon>Eukaryota</taxon>
        <taxon>Sar</taxon>
        <taxon>Alveolata</taxon>
        <taxon>Apicomplexa</taxon>
        <taxon>Aconoidasida</taxon>
        <taxon>Piroplasmida</taxon>
        <taxon>Babesiidae</taxon>
        <taxon>Babesia</taxon>
    </lineage>
</organism>
<reference evidence="1" key="1">
    <citation type="journal article" date="2014" name="BMC Genomics">
        <title>The Babesia bovis gene and promoter model: an update from full-length EST analysis.</title>
        <authorList>
            <person name="Yamagishi J."/>
            <person name="Wakaguri H."/>
            <person name="Yokoyama N."/>
            <person name="Yamashita R."/>
            <person name="Suzuki Y."/>
            <person name="Xuan X."/>
            <person name="Igarashi I."/>
        </authorList>
    </citation>
    <scope>NUCLEOTIDE SEQUENCE</scope>
    <source>
        <strain evidence="1">Texas</strain>
    </source>
</reference>
<dbReference type="VEuPathDB" id="PiroplasmaDB:BBOV_III002570"/>